<comment type="caution">
    <text evidence="8">The sequence shown here is derived from an EMBL/GenBank/DDBJ whole genome shotgun (WGS) entry which is preliminary data.</text>
</comment>
<keyword evidence="9" id="KW-1185">Reference proteome</keyword>
<evidence type="ECO:0000256" key="2">
    <source>
        <dbReference type="ARBA" id="ARBA00022691"/>
    </source>
</evidence>
<dbReference type="SMART" id="SM00729">
    <property type="entry name" value="Elp3"/>
    <property type="match status" value="1"/>
</dbReference>
<dbReference type="Gene3D" id="3.20.20.70">
    <property type="entry name" value="Aldolase class I"/>
    <property type="match status" value="1"/>
</dbReference>
<dbReference type="EMBL" id="BQKE01000009">
    <property type="protein sequence ID" value="GJM64946.1"/>
    <property type="molecule type" value="Genomic_DNA"/>
</dbReference>
<dbReference type="GO" id="GO:0046872">
    <property type="term" value="F:metal ion binding"/>
    <property type="evidence" value="ECO:0007669"/>
    <property type="project" value="UniProtKB-KW"/>
</dbReference>
<dbReference type="AlphaFoldDB" id="A0AAN5AQ50"/>
<dbReference type="InterPro" id="IPR023867">
    <property type="entry name" value="Sulphatase_maturase_rSAM"/>
</dbReference>
<evidence type="ECO:0000256" key="5">
    <source>
        <dbReference type="ARBA" id="ARBA00023014"/>
    </source>
</evidence>
<evidence type="ECO:0000259" key="7">
    <source>
        <dbReference type="PROSITE" id="PS51918"/>
    </source>
</evidence>
<dbReference type="InterPro" id="IPR006638">
    <property type="entry name" value="Elp3/MiaA/NifB-like_rSAM"/>
</dbReference>
<keyword evidence="3" id="KW-0479">Metal-binding</keyword>
<dbReference type="CDD" id="cd01335">
    <property type="entry name" value="Radical_SAM"/>
    <property type="match status" value="1"/>
</dbReference>
<dbReference type="PROSITE" id="PS51918">
    <property type="entry name" value="RADICAL_SAM"/>
    <property type="match status" value="1"/>
</dbReference>
<evidence type="ECO:0000256" key="1">
    <source>
        <dbReference type="ARBA" id="ARBA00001966"/>
    </source>
</evidence>
<dbReference type="SUPFAM" id="SSF102114">
    <property type="entry name" value="Radical SAM enzymes"/>
    <property type="match status" value="1"/>
</dbReference>
<evidence type="ECO:0000256" key="3">
    <source>
        <dbReference type="ARBA" id="ARBA00022723"/>
    </source>
</evidence>
<dbReference type="PANTHER" id="PTHR43273:SF3">
    <property type="entry name" value="ANAEROBIC SULFATASE-MATURATING ENZYME HOMOLOG ASLB-RELATED"/>
    <property type="match status" value="1"/>
</dbReference>
<keyword evidence="2" id="KW-0949">S-adenosyl-L-methionine</keyword>
<dbReference type="NCBIfam" id="TIGR03978">
    <property type="entry name" value="rSAM_paired_1"/>
    <property type="match status" value="1"/>
</dbReference>
<comment type="similarity">
    <text evidence="6">Belongs to the radical SAM superfamily. Anaerobic sulfatase-maturating enzyme family.</text>
</comment>
<dbReference type="RefSeq" id="WP_338240013.1">
    <property type="nucleotide sequence ID" value="NZ_BQKE01000009.1"/>
</dbReference>
<evidence type="ECO:0000313" key="8">
    <source>
        <dbReference type="EMBL" id="GJM64946.1"/>
    </source>
</evidence>
<dbReference type="SFLD" id="SFLDS00029">
    <property type="entry name" value="Radical_SAM"/>
    <property type="match status" value="1"/>
</dbReference>
<name>A0AAN5AQ50_9BACT</name>
<evidence type="ECO:0000256" key="6">
    <source>
        <dbReference type="ARBA" id="ARBA00023601"/>
    </source>
</evidence>
<protein>
    <submittedName>
        <fullName evidence="8">His-Xaa-Ser system radical SAM maturase HxsB</fullName>
    </submittedName>
</protein>
<organism evidence="8 9">
    <name type="scientific">Persicobacter diffluens</name>
    <dbReference type="NCBI Taxonomy" id="981"/>
    <lineage>
        <taxon>Bacteria</taxon>
        <taxon>Pseudomonadati</taxon>
        <taxon>Bacteroidota</taxon>
        <taxon>Cytophagia</taxon>
        <taxon>Cytophagales</taxon>
        <taxon>Persicobacteraceae</taxon>
        <taxon>Persicobacter</taxon>
    </lineage>
</organism>
<dbReference type="GO" id="GO:0016491">
    <property type="term" value="F:oxidoreductase activity"/>
    <property type="evidence" value="ECO:0007669"/>
    <property type="project" value="InterPro"/>
</dbReference>
<feature type="domain" description="Radical SAM core" evidence="7">
    <location>
        <begin position="100"/>
        <end position="327"/>
    </location>
</feature>
<dbReference type="InterPro" id="IPR058240">
    <property type="entry name" value="rSAM_sf"/>
</dbReference>
<dbReference type="SFLD" id="SFLDG01386">
    <property type="entry name" value="main_SPASM_domain-containing"/>
    <property type="match status" value="1"/>
</dbReference>
<dbReference type="PANTHER" id="PTHR43273">
    <property type="entry name" value="ANAEROBIC SULFATASE-MATURATING ENZYME HOMOLOG ASLB-RELATED"/>
    <property type="match status" value="1"/>
</dbReference>
<dbReference type="InterPro" id="IPR007197">
    <property type="entry name" value="rSAM"/>
</dbReference>
<dbReference type="GO" id="GO:0051536">
    <property type="term" value="F:iron-sulfur cluster binding"/>
    <property type="evidence" value="ECO:0007669"/>
    <property type="project" value="UniProtKB-KW"/>
</dbReference>
<dbReference type="SFLD" id="SFLDG01067">
    <property type="entry name" value="SPASM/twitch_domain_containing"/>
    <property type="match status" value="1"/>
</dbReference>
<evidence type="ECO:0000313" key="9">
    <source>
        <dbReference type="Proteomes" id="UP001310022"/>
    </source>
</evidence>
<accession>A0AAN5AQ50</accession>
<dbReference type="SFLD" id="SFLDG01384">
    <property type="entry name" value="thioether_bond_formation_requi"/>
    <property type="match status" value="1"/>
</dbReference>
<evidence type="ECO:0000256" key="4">
    <source>
        <dbReference type="ARBA" id="ARBA00023004"/>
    </source>
</evidence>
<comment type="cofactor">
    <cofactor evidence="1">
        <name>[4Fe-4S] cluster</name>
        <dbReference type="ChEBI" id="CHEBI:49883"/>
    </cofactor>
</comment>
<keyword evidence="4" id="KW-0408">Iron</keyword>
<proteinExistence type="inferred from homology"/>
<gene>
    <name evidence="8" type="ORF">PEDI_54980</name>
</gene>
<sequence length="491" mass="56396">MSRKFKPYTAFSPNSSEPYFLLPFKFHRISENREVLVNEVGDFLICDKGTVQQVVERTLDSESELYQDLIARFFISEKQVPDLIDVYATRYRTKKAFLDHFTGLHIFVITLRCNHSCHYCQVSRKTETQGAFDMCYSDIDRSIDLMLMSPSPDITMEFQGGEPLLAFDKVKYAIERTIELNEQCQKNINFVICTNLTPITEEMLEYCKERNVLLSMSLDGPAFIHDSNRPKTGTPSYDMVVDGLRRSREVVPEDNISALMTTTHLSLEHPRAIIDNYLENGFNHIFLRAISPYGFALKNAKKNIYEAEKYLEFYKEGLDYILELNRQGTFFIEDYASIVLKKILTPFTPGFVDLQSPAGIINGVVVYNYDGYVYASDESRMLAENKDFTFRLGKITDSYQDIFYGEKAQWIAESWAVESLAGCSDCGLQAYCGADPVRNYATQRDIEGHRPTSTHCIKNKGIIEHLLKLIDDKEAGNEAIFRSWINNNPYN</sequence>
<dbReference type="Pfam" id="PF04055">
    <property type="entry name" value="Radical_SAM"/>
    <property type="match status" value="1"/>
</dbReference>
<reference evidence="8 9" key="1">
    <citation type="submission" date="2021-12" db="EMBL/GenBank/DDBJ databases">
        <title>Genome sequencing of bacteria with rrn-lacking chromosome and rrn-plasmid.</title>
        <authorList>
            <person name="Anda M."/>
            <person name="Iwasaki W."/>
        </authorList>
    </citation>
    <scope>NUCLEOTIDE SEQUENCE [LARGE SCALE GENOMIC DNA]</scope>
    <source>
        <strain evidence="8 9">NBRC 15940</strain>
    </source>
</reference>
<keyword evidence="5" id="KW-0411">Iron-sulfur</keyword>
<dbReference type="InterPro" id="IPR024023">
    <property type="entry name" value="rSAM_paired_HxsB"/>
</dbReference>
<dbReference type="InterPro" id="IPR013785">
    <property type="entry name" value="Aldolase_TIM"/>
</dbReference>
<dbReference type="Proteomes" id="UP001310022">
    <property type="component" value="Unassembled WGS sequence"/>
</dbReference>